<dbReference type="InterPro" id="IPR013785">
    <property type="entry name" value="Aldolase_TIM"/>
</dbReference>
<dbReference type="InterPro" id="IPR007229">
    <property type="entry name" value="Nic_PRibTrfase-Fam"/>
</dbReference>
<accession>A0A4Q7IY27</accession>
<organism evidence="13 14">
    <name type="scientific">Amycolatopsis suaedae</name>
    <dbReference type="NCBI Taxonomy" id="2510978"/>
    <lineage>
        <taxon>Bacteria</taxon>
        <taxon>Bacillati</taxon>
        <taxon>Actinomycetota</taxon>
        <taxon>Actinomycetes</taxon>
        <taxon>Pseudonocardiales</taxon>
        <taxon>Pseudonocardiaceae</taxon>
        <taxon>Amycolatopsis</taxon>
    </lineage>
</organism>
<keyword evidence="4" id="KW-0597">Phosphoprotein</keyword>
<keyword evidence="7 9" id="KW-0808">Transferase</keyword>
<dbReference type="GO" id="GO:0004516">
    <property type="term" value="F:nicotinate phosphoribosyltransferase activity"/>
    <property type="evidence" value="ECO:0007669"/>
    <property type="project" value="UniProtKB-UniRule"/>
</dbReference>
<comment type="pathway">
    <text evidence="1 9">Cofactor biosynthesis; NAD(+) biosynthesis; nicotinate D-ribonucleotide from nicotinate: step 1/1.</text>
</comment>
<dbReference type="NCBIfam" id="TIGR01513">
    <property type="entry name" value="NAPRTase_put"/>
    <property type="match status" value="1"/>
</dbReference>
<keyword evidence="5 9" id="KW-0436">Ligase</keyword>
<dbReference type="PANTHER" id="PTHR11098:SF8">
    <property type="entry name" value="NICOTINATE PHOSPHORIBOSYLTRANSFERASE PNCB1"/>
    <property type="match status" value="1"/>
</dbReference>
<evidence type="ECO:0000256" key="7">
    <source>
        <dbReference type="ARBA" id="ARBA00022679"/>
    </source>
</evidence>
<evidence type="ECO:0000313" key="14">
    <source>
        <dbReference type="Proteomes" id="UP000292003"/>
    </source>
</evidence>
<evidence type="ECO:0000256" key="4">
    <source>
        <dbReference type="ARBA" id="ARBA00022553"/>
    </source>
</evidence>
<evidence type="ECO:0000256" key="1">
    <source>
        <dbReference type="ARBA" id="ARBA00004952"/>
    </source>
</evidence>
<evidence type="ECO:0000256" key="8">
    <source>
        <dbReference type="ARBA" id="ARBA00048668"/>
    </source>
</evidence>
<feature type="domain" description="Nicotinate phosphoribosyltransferase N-terminal" evidence="12">
    <location>
        <begin position="7"/>
        <end position="131"/>
    </location>
</feature>
<dbReference type="OrthoDB" id="9770610at2"/>
<keyword evidence="6 9" id="KW-0662">Pyridine nucleotide biosynthesis</keyword>
<dbReference type="NCBIfam" id="NF006698">
    <property type="entry name" value="PRK09243.1-5"/>
    <property type="match status" value="1"/>
</dbReference>
<dbReference type="GO" id="GO:0047280">
    <property type="term" value="F:nicotinamide phosphoribosyltransferase activity"/>
    <property type="evidence" value="ECO:0007669"/>
    <property type="project" value="UniProtKB-ARBA"/>
</dbReference>
<evidence type="ECO:0000313" key="13">
    <source>
        <dbReference type="EMBL" id="RZQ59338.1"/>
    </source>
</evidence>
<sequence length="427" mass="45313">MDTSTALLTDHYELTMLSSALADGTGDRPCVFEVFARRLPDGRRYGVVAGTARVLDAIADFTFTDAELAQLEATGVVDAQTLAWLADYSFGGDVDGYPEGELYFPGSPIMTVRGSFAEAVVLETLVLSILNHDSAIASAAARMSAAAHGRPIIEMGGRRTHEWAAVAAARAAYLAGFATTSNLEAGRRYGIPTRGTVAHAFMLLHDSEEAAFRAQVDKLGTDTTLLVDTYDITAGIETAVRVAGTELGAIRIDSGDVGVLARKAREQLDALGAKDTRIVVSGDLDEHAIAALRAEPVDAYGVGTSVVTGSGAPTAGMVYKLVEVDGRPVAKRSTHKESRGGRKSAVRRHKPTGTAIDEIIYATDGEAPEFGEHDRPLQIPMLRDGQPVDGLPTLDDARQRLRRGLVSLPWEGLKLSSGEPAVPTVFL</sequence>
<dbReference type="Proteomes" id="UP000292003">
    <property type="component" value="Unassembled WGS sequence"/>
</dbReference>
<dbReference type="Gene3D" id="3.20.140.10">
    <property type="entry name" value="nicotinate phosphoribosyltransferase"/>
    <property type="match status" value="2"/>
</dbReference>
<dbReference type="GO" id="GO:0005829">
    <property type="term" value="C:cytosol"/>
    <property type="evidence" value="ECO:0007669"/>
    <property type="project" value="TreeGrafter"/>
</dbReference>
<keyword evidence="14" id="KW-1185">Reference proteome</keyword>
<dbReference type="InterPro" id="IPR002638">
    <property type="entry name" value="Quinolinate_PRibosylTrfase_C"/>
</dbReference>
<name>A0A4Q7IY27_9PSEU</name>
<dbReference type="Gene3D" id="3.20.20.70">
    <property type="entry name" value="Aldolase class I"/>
    <property type="match status" value="1"/>
</dbReference>
<dbReference type="PIRSF" id="PIRSF000484">
    <property type="entry name" value="NAPRT"/>
    <property type="match status" value="1"/>
</dbReference>
<dbReference type="InterPro" id="IPR036068">
    <property type="entry name" value="Nicotinate_pribotase-like_C"/>
</dbReference>
<keyword evidence="13" id="KW-0328">Glycosyltransferase</keyword>
<evidence type="ECO:0000256" key="5">
    <source>
        <dbReference type="ARBA" id="ARBA00022598"/>
    </source>
</evidence>
<dbReference type="PANTHER" id="PTHR11098">
    <property type="entry name" value="NICOTINATE PHOSPHORIBOSYLTRANSFERASE"/>
    <property type="match status" value="1"/>
</dbReference>
<dbReference type="SUPFAM" id="SSF54675">
    <property type="entry name" value="Nicotinate/Quinolinate PRTase N-terminal domain-like"/>
    <property type="match status" value="1"/>
</dbReference>
<evidence type="ECO:0000256" key="2">
    <source>
        <dbReference type="ARBA" id="ARBA00010897"/>
    </source>
</evidence>
<dbReference type="EMBL" id="SFCC01000026">
    <property type="protein sequence ID" value="RZQ59338.1"/>
    <property type="molecule type" value="Genomic_DNA"/>
</dbReference>
<proteinExistence type="inferred from homology"/>
<comment type="caution">
    <text evidence="13">The sequence shown here is derived from an EMBL/GenBank/DDBJ whole genome shotgun (WGS) entry which is preliminary data.</text>
</comment>
<dbReference type="UniPathway" id="UPA00253">
    <property type="reaction ID" value="UER00457"/>
</dbReference>
<protein>
    <recommendedName>
        <fullName evidence="3 9">Nicotinate phosphoribosyltransferase</fullName>
        <ecNumber evidence="3 9">6.3.4.21</ecNumber>
    </recommendedName>
</protein>
<dbReference type="Pfam" id="PF17767">
    <property type="entry name" value="NAPRTase_N"/>
    <property type="match status" value="1"/>
</dbReference>
<dbReference type="RefSeq" id="WP_130479842.1">
    <property type="nucleotide sequence ID" value="NZ_SFCC01000026.1"/>
</dbReference>
<dbReference type="SUPFAM" id="SSF51690">
    <property type="entry name" value="Nicotinate/Quinolinate PRTase C-terminal domain-like"/>
    <property type="match status" value="1"/>
</dbReference>
<reference evidence="13 14" key="1">
    <citation type="submission" date="2019-02" db="EMBL/GenBank/DDBJ databases">
        <title>Draft genome sequence of Amycolatopsis sp. 8-3EHSu isolated from roots of Suaeda maritima.</title>
        <authorList>
            <person name="Duangmal K."/>
            <person name="Chantavorakit T."/>
        </authorList>
    </citation>
    <scope>NUCLEOTIDE SEQUENCE [LARGE SCALE GENOMIC DNA]</scope>
    <source>
        <strain evidence="13 14">8-3EHSu</strain>
    </source>
</reference>
<evidence type="ECO:0000256" key="10">
    <source>
        <dbReference type="SAM" id="MobiDB-lite"/>
    </source>
</evidence>
<dbReference type="EC" id="6.3.4.21" evidence="3 9"/>
<dbReference type="InterPro" id="IPR040727">
    <property type="entry name" value="NAPRTase_N"/>
</dbReference>
<dbReference type="GO" id="GO:0004514">
    <property type="term" value="F:nicotinate-nucleotide diphosphorylase (carboxylating) activity"/>
    <property type="evidence" value="ECO:0007669"/>
    <property type="project" value="InterPro"/>
</dbReference>
<evidence type="ECO:0000256" key="6">
    <source>
        <dbReference type="ARBA" id="ARBA00022642"/>
    </source>
</evidence>
<comment type="similarity">
    <text evidence="2 9">Belongs to the NAPRTase family.</text>
</comment>
<evidence type="ECO:0000256" key="9">
    <source>
        <dbReference type="RuleBase" id="RU365100"/>
    </source>
</evidence>
<dbReference type="FunFam" id="3.20.20.70:FF:000076">
    <property type="entry name" value="Nicotinate phosphoribosyltransferase"/>
    <property type="match status" value="1"/>
</dbReference>
<dbReference type="NCBIfam" id="NF009131">
    <property type="entry name" value="PRK12484.1"/>
    <property type="match status" value="1"/>
</dbReference>
<comment type="function">
    <text evidence="9">Catalyzes the first step in the biosynthesis of NAD from nicotinic acid, the ATP-dependent synthesis of beta-nicotinate D-ribonucleotide from nicotinate and 5-phospho-D-ribose 1-phosphate.</text>
</comment>
<dbReference type="AlphaFoldDB" id="A0A4Q7IY27"/>
<feature type="domain" description="Quinolinate phosphoribosyl transferase C-terminal" evidence="11">
    <location>
        <begin position="136"/>
        <end position="305"/>
    </location>
</feature>
<comment type="catalytic activity">
    <reaction evidence="8 9">
        <text>5-phospho-alpha-D-ribose 1-diphosphate + nicotinate + ATP + H2O = nicotinate beta-D-ribonucleotide + ADP + phosphate + diphosphate</text>
        <dbReference type="Rhea" id="RHEA:36163"/>
        <dbReference type="ChEBI" id="CHEBI:15377"/>
        <dbReference type="ChEBI" id="CHEBI:30616"/>
        <dbReference type="ChEBI" id="CHEBI:32544"/>
        <dbReference type="ChEBI" id="CHEBI:33019"/>
        <dbReference type="ChEBI" id="CHEBI:43474"/>
        <dbReference type="ChEBI" id="CHEBI:57502"/>
        <dbReference type="ChEBI" id="CHEBI:58017"/>
        <dbReference type="ChEBI" id="CHEBI:456216"/>
        <dbReference type="EC" id="6.3.4.21"/>
    </reaction>
</comment>
<dbReference type="InterPro" id="IPR006405">
    <property type="entry name" value="Nic_PRibTrfase_pncB"/>
</dbReference>
<gene>
    <name evidence="13" type="ORF">EWH70_34715</name>
</gene>
<comment type="PTM">
    <text evidence="9">Transiently phosphorylated on a His residue during the reaction cycle. Phosphorylation strongly increases the affinity for substrates and increases the rate of nicotinate D-ribonucleotide production. Dephosphorylation regenerates the low-affinity form of the enzyme, leading to product release.</text>
</comment>
<dbReference type="Pfam" id="PF01729">
    <property type="entry name" value="QRPTase_C"/>
    <property type="match status" value="1"/>
</dbReference>
<dbReference type="GO" id="GO:0034355">
    <property type="term" value="P:NAD+ biosynthetic process via the salvage pathway"/>
    <property type="evidence" value="ECO:0007669"/>
    <property type="project" value="UniProtKB-ARBA"/>
</dbReference>
<evidence type="ECO:0000259" key="11">
    <source>
        <dbReference type="Pfam" id="PF01729"/>
    </source>
</evidence>
<evidence type="ECO:0000256" key="3">
    <source>
        <dbReference type="ARBA" id="ARBA00013236"/>
    </source>
</evidence>
<evidence type="ECO:0000259" key="12">
    <source>
        <dbReference type="Pfam" id="PF17767"/>
    </source>
</evidence>
<feature type="region of interest" description="Disordered" evidence="10">
    <location>
        <begin position="330"/>
        <end position="349"/>
    </location>
</feature>